<accession>A0A7W8N5B2</accession>
<protein>
    <submittedName>
        <fullName evidence="1">Phage tail protein</fullName>
    </submittedName>
</protein>
<organism evidence="1 2">
    <name type="scientific">Tunturiibacter lichenicola</name>
    <dbReference type="NCBI Taxonomy" id="2051959"/>
    <lineage>
        <taxon>Bacteria</taxon>
        <taxon>Pseudomonadati</taxon>
        <taxon>Acidobacteriota</taxon>
        <taxon>Terriglobia</taxon>
        <taxon>Terriglobales</taxon>
        <taxon>Acidobacteriaceae</taxon>
        <taxon>Tunturiibacter</taxon>
    </lineage>
</organism>
<evidence type="ECO:0000313" key="2">
    <source>
        <dbReference type="Proteomes" id="UP000569092"/>
    </source>
</evidence>
<dbReference type="Proteomes" id="UP000569092">
    <property type="component" value="Unassembled WGS sequence"/>
</dbReference>
<comment type="caution">
    <text evidence="1">The sequence shown here is derived from an EMBL/GenBank/DDBJ whole genome shotgun (WGS) entry which is preliminary data.</text>
</comment>
<gene>
    <name evidence="1" type="ORF">HDF10_003324</name>
</gene>
<dbReference type="EMBL" id="JACHDZ010000005">
    <property type="protein sequence ID" value="MBB5345333.1"/>
    <property type="molecule type" value="Genomic_DNA"/>
</dbReference>
<proteinExistence type="predicted"/>
<name>A0A7W8N5B2_9BACT</name>
<sequence length="69" mass="6324">MDGGAVLGQGQIEGGAAGAAAGSGDGLAGGVVVVAELFAAEAWAAAAMAVGEDVAALVALGLDVVWVGD</sequence>
<evidence type="ECO:0000313" key="1">
    <source>
        <dbReference type="EMBL" id="MBB5345333.1"/>
    </source>
</evidence>
<dbReference type="AlphaFoldDB" id="A0A7W8N5B2"/>
<reference evidence="1 2" key="1">
    <citation type="submission" date="2020-08" db="EMBL/GenBank/DDBJ databases">
        <title>Genomic Encyclopedia of Type Strains, Phase IV (KMG-V): Genome sequencing to study the core and pangenomes of soil and plant-associated prokaryotes.</title>
        <authorList>
            <person name="Whitman W."/>
        </authorList>
    </citation>
    <scope>NUCLEOTIDE SEQUENCE [LARGE SCALE GENOMIC DNA]</scope>
    <source>
        <strain evidence="1 2">M8US30</strain>
    </source>
</reference>